<dbReference type="RefSeq" id="WP_246410045.1">
    <property type="nucleotide sequence ID" value="NZ_JACIDS010000005.1"/>
</dbReference>
<accession>A0A840AWM2</accession>
<comment type="catalytic activity">
    <reaction evidence="5">
        <text>uridine(32) in tRNA + S-adenosyl-L-methionine = 2'-O-methyluridine(32) in tRNA + S-adenosyl-L-homocysteine + H(+)</text>
        <dbReference type="Rhea" id="RHEA:42936"/>
        <dbReference type="Rhea" id="RHEA-COMP:10107"/>
        <dbReference type="Rhea" id="RHEA-COMP:10290"/>
        <dbReference type="ChEBI" id="CHEBI:15378"/>
        <dbReference type="ChEBI" id="CHEBI:57856"/>
        <dbReference type="ChEBI" id="CHEBI:59789"/>
        <dbReference type="ChEBI" id="CHEBI:65315"/>
        <dbReference type="ChEBI" id="CHEBI:74478"/>
        <dbReference type="EC" id="2.1.1.200"/>
    </reaction>
</comment>
<evidence type="ECO:0000256" key="6">
    <source>
        <dbReference type="SAM" id="MobiDB-lite"/>
    </source>
</evidence>
<feature type="region of interest" description="Disordered" evidence="6">
    <location>
        <begin position="249"/>
        <end position="271"/>
    </location>
</feature>
<organism evidence="8 9">
    <name type="scientific">Kaistia hirudinis</name>
    <dbReference type="NCBI Taxonomy" id="1293440"/>
    <lineage>
        <taxon>Bacteria</taxon>
        <taxon>Pseudomonadati</taxon>
        <taxon>Pseudomonadota</taxon>
        <taxon>Alphaproteobacteria</taxon>
        <taxon>Hyphomicrobiales</taxon>
        <taxon>Kaistiaceae</taxon>
        <taxon>Kaistia</taxon>
    </lineage>
</organism>
<evidence type="ECO:0000256" key="5">
    <source>
        <dbReference type="RuleBase" id="RU362024"/>
    </source>
</evidence>
<dbReference type="Gene3D" id="1.10.8.590">
    <property type="match status" value="1"/>
</dbReference>
<dbReference type="Proteomes" id="UP000553963">
    <property type="component" value="Unassembled WGS sequence"/>
</dbReference>
<reference evidence="8 9" key="1">
    <citation type="submission" date="2020-08" db="EMBL/GenBank/DDBJ databases">
        <title>Genomic Encyclopedia of Type Strains, Phase IV (KMG-IV): sequencing the most valuable type-strain genomes for metagenomic binning, comparative biology and taxonomic classification.</title>
        <authorList>
            <person name="Goeker M."/>
        </authorList>
    </citation>
    <scope>NUCLEOTIDE SEQUENCE [LARGE SCALE GENOMIC DNA]</scope>
    <source>
        <strain evidence="8 9">DSM 25966</strain>
    </source>
</reference>
<keyword evidence="2 5" id="KW-0489">Methyltransferase</keyword>
<dbReference type="GO" id="GO:0005829">
    <property type="term" value="C:cytosol"/>
    <property type="evidence" value="ECO:0007669"/>
    <property type="project" value="TreeGrafter"/>
</dbReference>
<dbReference type="CDD" id="cd18093">
    <property type="entry name" value="SpoU-like_TrmJ"/>
    <property type="match status" value="1"/>
</dbReference>
<dbReference type="EC" id="2.1.1.200" evidence="5"/>
<dbReference type="InterPro" id="IPR029028">
    <property type="entry name" value="Alpha/beta_knot_MTases"/>
</dbReference>
<dbReference type="AlphaFoldDB" id="A0A840AWM2"/>
<comment type="caution">
    <text evidence="8">The sequence shown here is derived from an EMBL/GenBank/DDBJ whole genome shotgun (WGS) entry which is preliminary data.</text>
</comment>
<comment type="similarity">
    <text evidence="1">Belongs to the class IV-like SAM-binding methyltransferase superfamily. RNA methyltransferase TrmH family.</text>
</comment>
<feature type="domain" description="tRNA/rRNA methyltransferase SpoU type" evidence="7">
    <location>
        <begin position="14"/>
        <end position="164"/>
    </location>
</feature>
<protein>
    <recommendedName>
        <fullName evidence="5">tRNA (cytidine/uridine-2'-O-)-methyltransferase TrmJ</fullName>
        <ecNumber evidence="5">2.1.1.200</ecNumber>
    </recommendedName>
    <alternativeName>
        <fullName evidence="5">tRNA (cytidine(32)/uridine(32)-2'-O)-methyltransferase</fullName>
    </alternativeName>
    <alternativeName>
        <fullName evidence="5">tRNA Cm32/Um32 methyltransferase</fullName>
    </alternativeName>
</protein>
<evidence type="ECO:0000313" key="9">
    <source>
        <dbReference type="Proteomes" id="UP000553963"/>
    </source>
</evidence>
<keyword evidence="3 8" id="KW-0808">Transferase</keyword>
<dbReference type="SUPFAM" id="SSF75217">
    <property type="entry name" value="alpha/beta knot"/>
    <property type="match status" value="1"/>
</dbReference>
<dbReference type="GO" id="GO:0003723">
    <property type="term" value="F:RNA binding"/>
    <property type="evidence" value="ECO:0007669"/>
    <property type="project" value="InterPro"/>
</dbReference>
<keyword evidence="9" id="KW-1185">Reference proteome</keyword>
<comment type="subcellular location">
    <subcellularLocation>
        <location evidence="5">Cytoplasm</location>
    </subcellularLocation>
</comment>
<comment type="subunit">
    <text evidence="5">Homodimer.</text>
</comment>
<evidence type="ECO:0000256" key="4">
    <source>
        <dbReference type="ARBA" id="ARBA00022691"/>
    </source>
</evidence>
<dbReference type="GO" id="GO:0160206">
    <property type="term" value="F:tRNA (cytidine(32)/uridine(32)-2'-O)-methyltransferase activity"/>
    <property type="evidence" value="ECO:0007669"/>
    <property type="project" value="UniProtKB-EC"/>
</dbReference>
<dbReference type="InterPro" id="IPR001537">
    <property type="entry name" value="SpoU_MeTrfase"/>
</dbReference>
<dbReference type="EMBL" id="JACIDS010000005">
    <property type="protein sequence ID" value="MBB3932795.1"/>
    <property type="molecule type" value="Genomic_DNA"/>
</dbReference>
<dbReference type="NCBIfam" id="TIGR00050">
    <property type="entry name" value="rRNA_methyl_1"/>
    <property type="match status" value="1"/>
</dbReference>
<keyword evidence="5" id="KW-0963">Cytoplasm</keyword>
<evidence type="ECO:0000256" key="2">
    <source>
        <dbReference type="ARBA" id="ARBA00022603"/>
    </source>
</evidence>
<dbReference type="Gene3D" id="3.40.1280.10">
    <property type="match status" value="1"/>
</dbReference>
<evidence type="ECO:0000313" key="8">
    <source>
        <dbReference type="EMBL" id="MBB3932795.1"/>
    </source>
</evidence>
<evidence type="ECO:0000256" key="3">
    <source>
        <dbReference type="ARBA" id="ARBA00022679"/>
    </source>
</evidence>
<dbReference type="PANTHER" id="PTHR42786">
    <property type="entry name" value="TRNA/RRNA METHYLTRANSFERASE"/>
    <property type="match status" value="1"/>
</dbReference>
<dbReference type="PANTHER" id="PTHR42786:SF7">
    <property type="entry name" value="TRNA_RRNA METHYLTRANSFERASE SPOU TYPE DOMAIN-CONTAINING PROTEIN"/>
    <property type="match status" value="1"/>
</dbReference>
<evidence type="ECO:0000259" key="7">
    <source>
        <dbReference type="Pfam" id="PF00588"/>
    </source>
</evidence>
<comment type="catalytic activity">
    <reaction evidence="5">
        <text>cytidine(32) in tRNA + S-adenosyl-L-methionine = 2'-O-methylcytidine(32) in tRNA + S-adenosyl-L-homocysteine + H(+)</text>
        <dbReference type="Rhea" id="RHEA:42932"/>
        <dbReference type="Rhea" id="RHEA-COMP:10288"/>
        <dbReference type="Rhea" id="RHEA-COMP:10289"/>
        <dbReference type="ChEBI" id="CHEBI:15378"/>
        <dbReference type="ChEBI" id="CHEBI:57856"/>
        <dbReference type="ChEBI" id="CHEBI:59789"/>
        <dbReference type="ChEBI" id="CHEBI:74495"/>
        <dbReference type="ChEBI" id="CHEBI:82748"/>
        <dbReference type="EC" id="2.1.1.200"/>
    </reaction>
</comment>
<dbReference type="Pfam" id="PF00588">
    <property type="entry name" value="SpoU_methylase"/>
    <property type="match status" value="1"/>
</dbReference>
<dbReference type="InterPro" id="IPR004384">
    <property type="entry name" value="RNA_MeTrfase_TrmJ/LasT"/>
</dbReference>
<evidence type="ECO:0000256" key="1">
    <source>
        <dbReference type="ARBA" id="ARBA00007228"/>
    </source>
</evidence>
<gene>
    <name evidence="5" type="primary">trmJ</name>
    <name evidence="8" type="ORF">GGR25_003859</name>
</gene>
<comment type="function">
    <text evidence="5">Catalyzes the formation of 2'O-methylated cytidine (Cm32) or 2'O-methylated uridine (Um32) at position 32 in tRNA.</text>
</comment>
<name>A0A840AWM2_9HYPH</name>
<keyword evidence="4 5" id="KW-0949">S-adenosyl-L-methionine</keyword>
<keyword evidence="5" id="KW-0819">tRNA processing</keyword>
<sequence>MNDTSNPLLIDGPAVILVEPQLGENIGTAARAMANFGLSDLRLVKPRDGWPSESAVRAASRADHVIERVRLFDSVEAAIADLGYVIATTARVRGLAKPVRGPASAGEKMRAHALGGIRSGMLFGRERIGLMNEEISLADEIVTLPVDPDFASLNIAQAVLILAYEWRRSGVVQEEEGLRFTTRTDSRPANKEEMLGLFEHLEGALDAVTFFRPPEKKPAVVATLRAMLQRAGFTEQDVRTLRGVVAALQNRPTRPHKRADGTLTTSREKKE</sequence>
<dbReference type="GO" id="GO:0002128">
    <property type="term" value="P:tRNA nucleoside ribose methylation"/>
    <property type="evidence" value="ECO:0007669"/>
    <property type="project" value="TreeGrafter"/>
</dbReference>
<proteinExistence type="inferred from homology"/>
<dbReference type="PIRSF" id="PIRSF004808">
    <property type="entry name" value="LasT"/>
    <property type="match status" value="1"/>
</dbReference>
<dbReference type="InterPro" id="IPR029026">
    <property type="entry name" value="tRNA_m1G_MTases_N"/>
</dbReference>